<dbReference type="GO" id="GO:0004399">
    <property type="term" value="F:histidinol dehydrogenase activity"/>
    <property type="evidence" value="ECO:0007669"/>
    <property type="project" value="InterPro"/>
</dbReference>
<evidence type="ECO:0000256" key="1">
    <source>
        <dbReference type="ARBA" id="ARBA00001947"/>
    </source>
</evidence>
<dbReference type="HAMAP" id="MF_01024">
    <property type="entry name" value="HisD"/>
    <property type="match status" value="1"/>
</dbReference>
<evidence type="ECO:0000256" key="4">
    <source>
        <dbReference type="ARBA" id="ARBA00022833"/>
    </source>
</evidence>
<dbReference type="EMBL" id="CAEZSN010000044">
    <property type="protein sequence ID" value="CAB4541124.1"/>
    <property type="molecule type" value="Genomic_DNA"/>
</dbReference>
<dbReference type="AlphaFoldDB" id="A0A6J6BQX8"/>
<dbReference type="InterPro" id="IPR001692">
    <property type="entry name" value="Histidinol_DH_CS"/>
</dbReference>
<dbReference type="Gene3D" id="1.20.5.1300">
    <property type="match status" value="1"/>
</dbReference>
<proteinExistence type="inferred from homology"/>
<evidence type="ECO:0000256" key="3">
    <source>
        <dbReference type="ARBA" id="ARBA00022723"/>
    </source>
</evidence>
<dbReference type="GO" id="GO:0051287">
    <property type="term" value="F:NAD binding"/>
    <property type="evidence" value="ECO:0007669"/>
    <property type="project" value="InterPro"/>
</dbReference>
<name>A0A6J6BQX8_9ZZZZ</name>
<dbReference type="PROSITE" id="PS00611">
    <property type="entry name" value="HISOL_DEHYDROGENASE"/>
    <property type="match status" value="1"/>
</dbReference>
<sequence length="465" mass="49124">MAVRCITHPSRLRQVSARIELTEELEFSLSNLLRVLDLRAGVPSSTQVNQLVPRASLSIESAIAEILPLIDEIRVKGESALIAATKKFDGFDPSPIPVPQSELDAALANISPALKSSLTEAIARVRKVSEANLPKPVTTTLSPGGKVHQRWQPVDSVGLYVPGGKAVYPSSVVMNVVPAQVAGVPRMVIATPGQKAFQGRPHPTVLAAAAMLGITEVYNVGGPAAIAALAHGVPELELSPVSLITGPGNIYVTAAKRALRGIVGIDSEAGTTEILIIADSGANPEFVAADLLSQAEHDESAASVLVTDSEELANQVQIALLKRLDKTSHAQRAKTALTAQQSAIVLVANIHEAVKFANFYATEHLELQTENAQEVLSLVSNAGAIFIGAYSPVSLGDYMAGSNHVLPVNQQSKFGAGLSVHTFLRAQQIIDYNKEGLAETVSLIDSLANEEGLPAHFEAIQARFE</sequence>
<keyword evidence="5" id="KW-0560">Oxidoreductase</keyword>
<keyword evidence="3" id="KW-0479">Metal-binding</keyword>
<dbReference type="Pfam" id="PF00815">
    <property type="entry name" value="Histidinol_dh"/>
    <property type="match status" value="1"/>
</dbReference>
<keyword evidence="4" id="KW-0862">Zinc</keyword>
<evidence type="ECO:0000256" key="5">
    <source>
        <dbReference type="ARBA" id="ARBA00023002"/>
    </source>
</evidence>
<dbReference type="PANTHER" id="PTHR21256:SF2">
    <property type="entry name" value="HISTIDINE BIOSYNTHESIS TRIFUNCTIONAL PROTEIN"/>
    <property type="match status" value="1"/>
</dbReference>
<dbReference type="SUPFAM" id="SSF53720">
    <property type="entry name" value="ALDH-like"/>
    <property type="match status" value="1"/>
</dbReference>
<dbReference type="InterPro" id="IPR022695">
    <property type="entry name" value="Histidinol_DH_monofunct"/>
</dbReference>
<dbReference type="InterPro" id="IPR016161">
    <property type="entry name" value="Ald_DH/histidinol_DH"/>
</dbReference>
<dbReference type="GO" id="GO:0046872">
    <property type="term" value="F:metal ion binding"/>
    <property type="evidence" value="ECO:0007669"/>
    <property type="project" value="UniProtKB-KW"/>
</dbReference>
<comment type="cofactor">
    <cofactor evidence="1">
        <name>Zn(2+)</name>
        <dbReference type="ChEBI" id="CHEBI:29105"/>
    </cofactor>
</comment>
<reference evidence="6" key="1">
    <citation type="submission" date="2020-05" db="EMBL/GenBank/DDBJ databases">
        <authorList>
            <person name="Chiriac C."/>
            <person name="Salcher M."/>
            <person name="Ghai R."/>
            <person name="Kavagutti S V."/>
        </authorList>
    </citation>
    <scope>NUCLEOTIDE SEQUENCE</scope>
</reference>
<dbReference type="GO" id="GO:0005829">
    <property type="term" value="C:cytosol"/>
    <property type="evidence" value="ECO:0007669"/>
    <property type="project" value="TreeGrafter"/>
</dbReference>
<dbReference type="GO" id="GO:0000105">
    <property type="term" value="P:L-histidine biosynthetic process"/>
    <property type="evidence" value="ECO:0007669"/>
    <property type="project" value="InterPro"/>
</dbReference>
<dbReference type="PIRSF" id="PIRSF000099">
    <property type="entry name" value="Histidinol_dh"/>
    <property type="match status" value="1"/>
</dbReference>
<dbReference type="FunFam" id="3.40.50.1980:FF:000001">
    <property type="entry name" value="Histidinol dehydrogenase"/>
    <property type="match status" value="1"/>
</dbReference>
<dbReference type="PRINTS" id="PR00083">
    <property type="entry name" value="HOLDHDRGNASE"/>
</dbReference>
<evidence type="ECO:0000313" key="6">
    <source>
        <dbReference type="EMBL" id="CAB4541124.1"/>
    </source>
</evidence>
<dbReference type="PANTHER" id="PTHR21256">
    <property type="entry name" value="HISTIDINOL DEHYDROGENASE HDH"/>
    <property type="match status" value="1"/>
</dbReference>
<dbReference type="Gene3D" id="3.40.50.1980">
    <property type="entry name" value="Nitrogenase molybdenum iron protein domain"/>
    <property type="match status" value="2"/>
</dbReference>
<accession>A0A6J6BQX8</accession>
<organism evidence="6">
    <name type="scientific">freshwater metagenome</name>
    <dbReference type="NCBI Taxonomy" id="449393"/>
    <lineage>
        <taxon>unclassified sequences</taxon>
        <taxon>metagenomes</taxon>
        <taxon>ecological metagenomes</taxon>
    </lineage>
</organism>
<dbReference type="NCBIfam" id="TIGR00069">
    <property type="entry name" value="hisD"/>
    <property type="match status" value="1"/>
</dbReference>
<dbReference type="InterPro" id="IPR012131">
    <property type="entry name" value="Hstdl_DH"/>
</dbReference>
<protein>
    <submittedName>
        <fullName evidence="6">Unannotated protein</fullName>
    </submittedName>
</protein>
<dbReference type="CDD" id="cd06572">
    <property type="entry name" value="Histidinol_dh"/>
    <property type="match status" value="1"/>
</dbReference>
<evidence type="ECO:0000256" key="2">
    <source>
        <dbReference type="ARBA" id="ARBA00010178"/>
    </source>
</evidence>
<comment type="similarity">
    <text evidence="2">Belongs to the histidinol dehydrogenase family.</text>
</comment>
<gene>
    <name evidence="6" type="ORF">UFOPK1433_00508</name>
</gene>